<evidence type="ECO:0000313" key="2">
    <source>
        <dbReference type="EMBL" id="NMU26642.1"/>
    </source>
</evidence>
<feature type="non-terminal residue" evidence="2">
    <location>
        <position position="1"/>
    </location>
</feature>
<proteinExistence type="predicted"/>
<organism evidence="2 3">
    <name type="scientific">Vibrio parahaemolyticus</name>
    <dbReference type="NCBI Taxonomy" id="670"/>
    <lineage>
        <taxon>Bacteria</taxon>
        <taxon>Pseudomonadati</taxon>
        <taxon>Pseudomonadota</taxon>
        <taxon>Gammaproteobacteria</taxon>
        <taxon>Vibrionales</taxon>
        <taxon>Vibrionaceae</taxon>
        <taxon>Vibrio</taxon>
    </lineage>
</organism>
<protein>
    <submittedName>
        <fullName evidence="2">Glycosyltransferase family 4 protein</fullName>
    </submittedName>
</protein>
<dbReference type="GO" id="GO:0016757">
    <property type="term" value="F:glycosyltransferase activity"/>
    <property type="evidence" value="ECO:0007669"/>
    <property type="project" value="InterPro"/>
</dbReference>
<dbReference type="InterPro" id="IPR001296">
    <property type="entry name" value="Glyco_trans_1"/>
</dbReference>
<feature type="non-terminal residue" evidence="2">
    <location>
        <position position="80"/>
    </location>
</feature>
<evidence type="ECO:0000259" key="1">
    <source>
        <dbReference type="Pfam" id="PF00534"/>
    </source>
</evidence>
<dbReference type="AlphaFoldDB" id="A0A7Y0X6F1"/>
<keyword evidence="2" id="KW-0808">Transferase</keyword>
<comment type="caution">
    <text evidence="2">The sequence shown here is derived from an EMBL/GenBank/DDBJ whole genome shotgun (WGS) entry which is preliminary data.</text>
</comment>
<accession>A0A7Y0X6F1</accession>
<dbReference type="Pfam" id="PF00534">
    <property type="entry name" value="Glycos_transf_1"/>
    <property type="match status" value="1"/>
</dbReference>
<dbReference type="Proteomes" id="UP000555836">
    <property type="component" value="Unassembled WGS sequence"/>
</dbReference>
<feature type="domain" description="Glycosyl transferase family 1" evidence="1">
    <location>
        <begin position="2"/>
        <end position="55"/>
    </location>
</feature>
<name>A0A7Y0X6F1_VIBPH</name>
<sequence length="80" mass="8926">ITLFPTKHGEGLPITLVESMHAGHVIISSNSGGIKDVFDGTDNLILELNKSEQWSRETSNYVFALTENKLIEISKDNVRR</sequence>
<evidence type="ECO:0000313" key="3">
    <source>
        <dbReference type="Proteomes" id="UP000555836"/>
    </source>
</evidence>
<gene>
    <name evidence="2" type="ORF">HKB21_13540</name>
</gene>
<reference evidence="2 3" key="1">
    <citation type="submission" date="2020-04" db="EMBL/GenBank/DDBJ databases">
        <title>Whole-genome sequencing of Vibrio spp. from China reveals different genetic environments of blaCTX-M-14 among diverse lineages.</title>
        <authorList>
            <person name="Zheng Z."/>
            <person name="Ye L."/>
            <person name="Chen S."/>
        </authorList>
    </citation>
    <scope>NUCLEOTIDE SEQUENCE [LARGE SCALE GENOMIC DNA]</scope>
    <source>
        <strain evidence="2 3">Vb0574</strain>
    </source>
</reference>
<dbReference type="Gene3D" id="3.40.50.2000">
    <property type="entry name" value="Glycogen Phosphorylase B"/>
    <property type="match status" value="1"/>
</dbReference>
<dbReference type="EMBL" id="JABCLD010001323">
    <property type="protein sequence ID" value="NMU26642.1"/>
    <property type="molecule type" value="Genomic_DNA"/>
</dbReference>
<dbReference type="SUPFAM" id="SSF53756">
    <property type="entry name" value="UDP-Glycosyltransferase/glycogen phosphorylase"/>
    <property type="match status" value="1"/>
</dbReference>